<keyword evidence="7 9" id="KW-0233">DNA recombination</keyword>
<dbReference type="AlphaFoldDB" id="A0A0K2SMT7"/>
<dbReference type="CDD" id="cd00009">
    <property type="entry name" value="AAA"/>
    <property type="match status" value="1"/>
</dbReference>
<feature type="domain" description="AAA+ ATPase" evidence="10">
    <location>
        <begin position="61"/>
        <end position="189"/>
    </location>
</feature>
<feature type="binding site" evidence="9">
    <location>
        <position position="77"/>
    </location>
    <ligand>
        <name>ATP</name>
        <dbReference type="ChEBI" id="CHEBI:30616"/>
    </ligand>
</feature>
<feature type="binding site" evidence="9">
    <location>
        <position position="228"/>
    </location>
    <ligand>
        <name>ATP</name>
        <dbReference type="ChEBI" id="CHEBI:30616"/>
    </ligand>
</feature>
<proteinExistence type="inferred from homology"/>
<dbReference type="Pfam" id="PF17864">
    <property type="entry name" value="AAA_lid_4"/>
    <property type="match status" value="1"/>
</dbReference>
<accession>A0A0K2SMT7</accession>
<feature type="binding site" evidence="9">
    <location>
        <position position="72"/>
    </location>
    <ligand>
        <name>ATP</name>
        <dbReference type="ChEBI" id="CHEBI:30616"/>
    </ligand>
</feature>
<evidence type="ECO:0000256" key="4">
    <source>
        <dbReference type="ARBA" id="ARBA00022801"/>
    </source>
</evidence>
<feature type="region of interest" description="Head domain (RuvB-H)" evidence="9">
    <location>
        <begin position="265"/>
        <end position="355"/>
    </location>
</feature>
<feature type="binding site" evidence="9">
    <location>
        <position position="76"/>
    </location>
    <ligand>
        <name>ATP</name>
        <dbReference type="ChEBI" id="CHEBI:30616"/>
    </ligand>
</feature>
<dbReference type="STRING" id="1555112.LIP_2477"/>
<keyword evidence="4 9" id="KW-0378">Hydrolase</keyword>
<feature type="binding site" evidence="9">
    <location>
        <position position="191"/>
    </location>
    <ligand>
        <name>ATP</name>
        <dbReference type="ChEBI" id="CHEBI:30616"/>
    </ligand>
</feature>
<dbReference type="InterPro" id="IPR036390">
    <property type="entry name" value="WH_DNA-bd_sf"/>
</dbReference>
<feature type="binding site" evidence="9">
    <location>
        <position position="320"/>
    </location>
    <ligand>
        <name>DNA</name>
        <dbReference type="ChEBI" id="CHEBI:16991"/>
    </ligand>
</feature>
<evidence type="ECO:0000256" key="8">
    <source>
        <dbReference type="ARBA" id="ARBA00023204"/>
    </source>
</evidence>
<feature type="region of interest" description="Large ATPase domain (RuvB-L)" evidence="9">
    <location>
        <begin position="11"/>
        <end position="191"/>
    </location>
</feature>
<evidence type="ECO:0000256" key="3">
    <source>
        <dbReference type="ARBA" id="ARBA00022763"/>
    </source>
</evidence>
<dbReference type="Gene3D" id="1.10.10.10">
    <property type="entry name" value="Winged helix-like DNA-binding domain superfamily/Winged helix DNA-binding domain"/>
    <property type="match status" value="1"/>
</dbReference>
<reference evidence="12" key="2">
    <citation type="journal article" date="2016" name="Int. J. Syst. Evol. Microbiol.">
        <title>Complete genome sequence and cell structure of Limnochorda pilosa, a Gram-negative spore-former within the phylum Firmicutes.</title>
        <authorList>
            <person name="Watanabe M."/>
            <person name="Kojima H."/>
            <person name="Fukui M."/>
        </authorList>
    </citation>
    <scope>NUCLEOTIDE SEQUENCE [LARGE SCALE GENOMIC DNA]</scope>
    <source>
        <strain evidence="12">HC45</strain>
    </source>
</reference>
<dbReference type="GO" id="GO:0006281">
    <property type="term" value="P:DNA repair"/>
    <property type="evidence" value="ECO:0007669"/>
    <property type="project" value="UniProtKB-UniRule"/>
</dbReference>
<dbReference type="HAMAP" id="MF_00016">
    <property type="entry name" value="DNA_HJ_migration_RuvB"/>
    <property type="match status" value="1"/>
</dbReference>
<organism evidence="11 12">
    <name type="scientific">Limnochorda pilosa</name>
    <dbReference type="NCBI Taxonomy" id="1555112"/>
    <lineage>
        <taxon>Bacteria</taxon>
        <taxon>Bacillati</taxon>
        <taxon>Bacillota</taxon>
        <taxon>Limnochordia</taxon>
        <taxon>Limnochordales</taxon>
        <taxon>Limnochordaceae</taxon>
        <taxon>Limnochorda</taxon>
    </lineage>
</organism>
<evidence type="ECO:0000256" key="7">
    <source>
        <dbReference type="ARBA" id="ARBA00023172"/>
    </source>
</evidence>
<keyword evidence="12" id="KW-1185">Reference proteome</keyword>
<keyword evidence="6 9" id="KW-0238">DNA-binding</keyword>
<keyword evidence="8 9" id="KW-0234">DNA repair</keyword>
<feature type="binding site" evidence="9">
    <location>
        <position position="76"/>
    </location>
    <ligand>
        <name>Mg(2+)</name>
        <dbReference type="ChEBI" id="CHEBI:18420"/>
    </ligand>
</feature>
<sequence length="355" mass="38032">MAHEPGGPIRRDRLLEAEAGAGEAELDQVLRPRTLAAYVGQKRVKENLAIFIEAARQRGEALDHVLFSGPPGLGKTTLANIVANELGVGIRVTSGPAIERQGDLIAILTNLEPRDVLFIDEIHRLSRPVEEVLYPAMEDGAVDIVIGQGPAARSVRLELPPFTLVGATTRQGMLTSPLRDRFGVLGRLEYYSPQELQEILERAAAALGVEADPGGLAELAGRSRGTPRVALRLLRRVRDVAQVRGQGRITAPMAREALALLDVDEAGLDRNDRRVLAAIIDLFEGGPVGVETLAAAVSEDVETLEDVYEPFLMQKGLLQRTPRGRVATAAAYAHLGRVPGSQGKAAAGEQGALFP</sequence>
<comment type="domain">
    <text evidence="9">Has 3 domains, the large (RuvB-L) and small ATPase (RuvB-S) domains and the C-terminal head (RuvB-H) domain. The head domain binds DNA, while the ATPase domains jointly bind ATP, ADP or are empty depending on the state of the subunit in the translocation cycle. During a single DNA translocation step the structure of each domain remains the same, but their relative positions change.</text>
</comment>
<dbReference type="Pfam" id="PF05496">
    <property type="entry name" value="RuvB_N"/>
    <property type="match status" value="1"/>
</dbReference>
<dbReference type="EC" id="3.6.4.-" evidence="9"/>
<dbReference type="Proteomes" id="UP000065807">
    <property type="component" value="Chromosome"/>
</dbReference>
<dbReference type="OrthoDB" id="9804478at2"/>
<dbReference type="InterPro" id="IPR036388">
    <property type="entry name" value="WH-like_DNA-bd_sf"/>
</dbReference>
<comment type="catalytic activity">
    <reaction evidence="9">
        <text>ATP + H2O = ADP + phosphate + H(+)</text>
        <dbReference type="Rhea" id="RHEA:13065"/>
        <dbReference type="ChEBI" id="CHEBI:15377"/>
        <dbReference type="ChEBI" id="CHEBI:15378"/>
        <dbReference type="ChEBI" id="CHEBI:30616"/>
        <dbReference type="ChEBI" id="CHEBI:43474"/>
        <dbReference type="ChEBI" id="CHEBI:456216"/>
    </reaction>
</comment>
<dbReference type="KEGG" id="lpil:LIP_2477"/>
<dbReference type="EMBL" id="AP014924">
    <property type="protein sequence ID" value="BAS28317.1"/>
    <property type="molecule type" value="Genomic_DNA"/>
</dbReference>
<comment type="subcellular location">
    <subcellularLocation>
        <location evidence="9">Cytoplasm</location>
    </subcellularLocation>
</comment>
<dbReference type="GO" id="GO:0000400">
    <property type="term" value="F:four-way junction DNA binding"/>
    <property type="evidence" value="ECO:0007669"/>
    <property type="project" value="UniProtKB-UniRule"/>
</dbReference>
<dbReference type="InterPro" id="IPR027417">
    <property type="entry name" value="P-loop_NTPase"/>
</dbReference>
<dbReference type="InterPro" id="IPR008824">
    <property type="entry name" value="RuvB-like_N"/>
</dbReference>
<gene>
    <name evidence="9" type="primary">ruvB</name>
    <name evidence="11" type="ORF">LIP_2477</name>
</gene>
<keyword evidence="1 9" id="KW-0963">Cytoplasm</keyword>
<dbReference type="NCBIfam" id="TIGR00635">
    <property type="entry name" value="ruvB"/>
    <property type="match status" value="1"/>
</dbReference>
<dbReference type="SUPFAM" id="SSF52540">
    <property type="entry name" value="P-loop containing nucleoside triphosphate hydrolases"/>
    <property type="match status" value="1"/>
</dbReference>
<dbReference type="InterPro" id="IPR041445">
    <property type="entry name" value="AAA_lid_4"/>
</dbReference>
<dbReference type="PANTHER" id="PTHR42848">
    <property type="match status" value="1"/>
</dbReference>
<feature type="binding site" evidence="9">
    <location>
        <position position="181"/>
    </location>
    <ligand>
        <name>ATP</name>
        <dbReference type="ChEBI" id="CHEBI:30616"/>
    </ligand>
</feature>
<keyword evidence="11" id="KW-0347">Helicase</keyword>
<feature type="binding site" evidence="9">
    <location>
        <position position="325"/>
    </location>
    <ligand>
        <name>DNA</name>
        <dbReference type="ChEBI" id="CHEBI:16991"/>
    </ligand>
</feature>
<evidence type="ECO:0000256" key="9">
    <source>
        <dbReference type="HAMAP-Rule" id="MF_00016"/>
    </source>
</evidence>
<dbReference type="NCBIfam" id="NF000868">
    <property type="entry name" value="PRK00080.1"/>
    <property type="match status" value="1"/>
</dbReference>
<dbReference type="RefSeq" id="WP_068138489.1">
    <property type="nucleotide sequence ID" value="NZ_AP014924.1"/>
</dbReference>
<feature type="binding site" evidence="9">
    <location>
        <position position="30"/>
    </location>
    <ligand>
        <name>ATP</name>
        <dbReference type="ChEBI" id="CHEBI:30616"/>
    </ligand>
</feature>
<dbReference type="GO" id="GO:0005524">
    <property type="term" value="F:ATP binding"/>
    <property type="evidence" value="ECO:0007669"/>
    <property type="project" value="UniProtKB-UniRule"/>
</dbReference>
<evidence type="ECO:0000256" key="2">
    <source>
        <dbReference type="ARBA" id="ARBA00022741"/>
    </source>
</evidence>
<evidence type="ECO:0000313" key="12">
    <source>
        <dbReference type="Proteomes" id="UP000065807"/>
    </source>
</evidence>
<dbReference type="GO" id="GO:0009378">
    <property type="term" value="F:four-way junction helicase activity"/>
    <property type="evidence" value="ECO:0007669"/>
    <property type="project" value="InterPro"/>
</dbReference>
<dbReference type="GO" id="GO:0048476">
    <property type="term" value="C:Holliday junction resolvase complex"/>
    <property type="evidence" value="ECO:0007669"/>
    <property type="project" value="UniProtKB-UniRule"/>
</dbReference>
<feature type="region of interest" description="Small ATPAse domain (RuvB-S)" evidence="9">
    <location>
        <begin position="192"/>
        <end position="262"/>
    </location>
</feature>
<dbReference type="Gene3D" id="1.10.8.60">
    <property type="match status" value="1"/>
</dbReference>
<comment type="caution">
    <text evidence="9">Lacks conserved residue(s) required for the propagation of feature annotation.</text>
</comment>
<evidence type="ECO:0000259" key="10">
    <source>
        <dbReference type="SMART" id="SM00382"/>
    </source>
</evidence>
<comment type="similarity">
    <text evidence="9">Belongs to the RuvB family.</text>
</comment>
<name>A0A0K2SMT7_LIMPI</name>
<dbReference type="Pfam" id="PF05491">
    <property type="entry name" value="WHD_RuvB"/>
    <property type="match status" value="1"/>
</dbReference>
<dbReference type="PANTHER" id="PTHR42848:SF1">
    <property type="entry name" value="HOLLIDAY JUNCTION BRANCH MIGRATION COMPLEX SUBUNIT RUVB"/>
    <property type="match status" value="1"/>
</dbReference>
<evidence type="ECO:0000256" key="5">
    <source>
        <dbReference type="ARBA" id="ARBA00022840"/>
    </source>
</evidence>
<evidence type="ECO:0000256" key="1">
    <source>
        <dbReference type="ARBA" id="ARBA00022490"/>
    </source>
</evidence>
<dbReference type="InterPro" id="IPR004605">
    <property type="entry name" value="DNA_helicase_Holl-junc_RuvB"/>
</dbReference>
<dbReference type="SMART" id="SM00382">
    <property type="entry name" value="AAA"/>
    <property type="match status" value="1"/>
</dbReference>
<dbReference type="Gene3D" id="3.40.50.300">
    <property type="entry name" value="P-loop containing nucleotide triphosphate hydrolases"/>
    <property type="match status" value="1"/>
</dbReference>
<keyword evidence="3 9" id="KW-0227">DNA damage</keyword>
<feature type="binding site" evidence="9">
    <location>
        <position position="75"/>
    </location>
    <ligand>
        <name>ATP</name>
        <dbReference type="ChEBI" id="CHEBI:30616"/>
    </ligand>
</feature>
<evidence type="ECO:0000256" key="6">
    <source>
        <dbReference type="ARBA" id="ARBA00023125"/>
    </source>
</evidence>
<dbReference type="GO" id="GO:0006310">
    <property type="term" value="P:DNA recombination"/>
    <property type="evidence" value="ECO:0007669"/>
    <property type="project" value="UniProtKB-UniRule"/>
</dbReference>
<keyword evidence="2 9" id="KW-0547">Nucleotide-binding</keyword>
<dbReference type="InterPro" id="IPR003593">
    <property type="entry name" value="AAA+_ATPase"/>
</dbReference>
<dbReference type="GO" id="GO:0016887">
    <property type="term" value="F:ATP hydrolysis activity"/>
    <property type="evidence" value="ECO:0007669"/>
    <property type="project" value="RHEA"/>
</dbReference>
<evidence type="ECO:0000313" key="11">
    <source>
        <dbReference type="EMBL" id="BAS28317.1"/>
    </source>
</evidence>
<comment type="subunit">
    <text evidence="9">Homohexamer. Forms an RuvA(8)-RuvB(12)-Holliday junction (HJ) complex. HJ DNA is sandwiched between 2 RuvA tetramers; dsDNA enters through RuvA and exits via RuvB. An RuvB hexamer assembles on each DNA strand where it exits the tetramer. Each RuvB hexamer is contacted by two RuvA subunits (via domain III) on 2 adjacent RuvB subunits; this complex drives branch migration. In the full resolvosome a probable DNA-RuvA(4)-RuvB(12)-RuvC(2) complex forms which resolves the HJ.</text>
</comment>
<dbReference type="PATRIC" id="fig|1555112.3.peg.2526"/>
<dbReference type="InterPro" id="IPR008823">
    <property type="entry name" value="RuvB_wg_C"/>
</dbReference>
<dbReference type="GO" id="GO:0005737">
    <property type="term" value="C:cytoplasm"/>
    <property type="evidence" value="ECO:0007669"/>
    <property type="project" value="UniProtKB-SubCell"/>
</dbReference>
<dbReference type="SUPFAM" id="SSF46785">
    <property type="entry name" value="Winged helix' DNA-binding domain"/>
    <property type="match status" value="1"/>
</dbReference>
<comment type="function">
    <text evidence="9">The RuvA-RuvB-RuvC complex processes Holliday junction (HJ) DNA during genetic recombination and DNA repair, while the RuvA-RuvB complex plays an important role in the rescue of blocked DNA replication forks via replication fork reversal (RFR). RuvA specifically binds to HJ cruciform DNA, conferring on it an open structure. The RuvB hexamer acts as an ATP-dependent pump, pulling dsDNA into and through the RuvAB complex. RuvB forms 2 homohexamers on either side of HJ DNA bound by 1 or 2 RuvA tetramers; 4 subunits per hexamer contact DNA at a time. Coordinated motions by a converter formed by DNA-disengaged RuvB subunits stimulates ATP hydrolysis and nucleotide exchange. Immobilization of the converter enables RuvB to convert the ATP-contained energy into a lever motion, pulling 2 nucleotides of DNA out of the RuvA tetramer per ATP hydrolyzed, thus driving DNA branch migration. The RuvB motors rotate together with the DNA substrate, which together with the progressing nucleotide cycle form the mechanistic basis for DNA recombination by continuous HJ branch migration. Branch migration allows RuvC to scan DNA until it finds its consensus sequence, where it cleaves and resolves cruciform DNA.</text>
</comment>
<reference evidence="12" key="1">
    <citation type="submission" date="2015-07" db="EMBL/GenBank/DDBJ databases">
        <title>Complete genome sequence and phylogenetic analysis of Limnochorda pilosa.</title>
        <authorList>
            <person name="Watanabe M."/>
            <person name="Kojima H."/>
            <person name="Fukui M."/>
        </authorList>
    </citation>
    <scope>NUCLEOTIDE SEQUENCE [LARGE SCALE GENOMIC DNA]</scope>
    <source>
        <strain evidence="12">HC45</strain>
    </source>
</reference>
<protein>
    <recommendedName>
        <fullName evidence="9">Holliday junction branch migration complex subunit RuvB</fullName>
        <ecNumber evidence="9">3.6.4.-</ecNumber>
    </recommendedName>
</protein>
<keyword evidence="5 9" id="KW-0067">ATP-binding</keyword>
<feature type="binding site" evidence="9">
    <location>
        <position position="31"/>
    </location>
    <ligand>
        <name>ATP</name>
        <dbReference type="ChEBI" id="CHEBI:30616"/>
    </ligand>
</feature>